<reference evidence="1 2" key="1">
    <citation type="submission" date="2020-09" db="EMBL/GenBank/DDBJ databases">
        <title>Roseomonas.</title>
        <authorList>
            <person name="Zhu W."/>
        </authorList>
    </citation>
    <scope>NUCLEOTIDE SEQUENCE [LARGE SCALE GENOMIC DNA]</scope>
    <source>
        <strain evidence="1 2">1311</strain>
    </source>
</reference>
<keyword evidence="2" id="KW-1185">Reference proteome</keyword>
<dbReference type="InterPro" id="IPR010667">
    <property type="entry name" value="Phage_T4_Gp19"/>
</dbReference>
<dbReference type="InterPro" id="IPR011747">
    <property type="entry name" value="CHP02241"/>
</dbReference>
<dbReference type="EMBL" id="JACTNF010000018">
    <property type="protein sequence ID" value="MBO1076184.1"/>
    <property type="molecule type" value="Genomic_DNA"/>
</dbReference>
<comment type="caution">
    <text evidence="1">The sequence shown here is derived from an EMBL/GenBank/DDBJ whole genome shotgun (WGS) entry which is preliminary data.</text>
</comment>
<dbReference type="Pfam" id="PF06841">
    <property type="entry name" value="Phage_T4_gp19"/>
    <property type="match status" value="1"/>
</dbReference>
<dbReference type="PANTHER" id="PTHR38009">
    <property type="entry name" value="CONSERVED HYPOTHETICAL PHAGE TAIL PROTEIN"/>
    <property type="match status" value="1"/>
</dbReference>
<dbReference type="RefSeq" id="WP_207448934.1">
    <property type="nucleotide sequence ID" value="NZ_CP061095.1"/>
</dbReference>
<evidence type="ECO:0000313" key="2">
    <source>
        <dbReference type="Proteomes" id="UP001518990"/>
    </source>
</evidence>
<sequence>MANGDRNDPLRGYNFRVEIGPIRNLGFRECSGLTFETNAIEYREGADKQLHVRKLYGLRTFGNLLFRHGIIGDRRLWEWYLQVLNGSAPRREGAVVLTDEAQAPQWRWRFYEGFISKWEGPSFNATANEVAVESIEICVERVEVV</sequence>
<organism evidence="1 2">
    <name type="scientific">Roseomonas marmotae</name>
    <dbReference type="NCBI Taxonomy" id="2768161"/>
    <lineage>
        <taxon>Bacteria</taxon>
        <taxon>Pseudomonadati</taxon>
        <taxon>Pseudomonadota</taxon>
        <taxon>Alphaproteobacteria</taxon>
        <taxon>Acetobacterales</taxon>
        <taxon>Roseomonadaceae</taxon>
        <taxon>Roseomonas</taxon>
    </lineage>
</organism>
<name>A0ABS3KFD5_9PROT</name>
<gene>
    <name evidence="1" type="ORF">IAI60_16320</name>
</gene>
<dbReference type="Proteomes" id="UP001518990">
    <property type="component" value="Unassembled WGS sequence"/>
</dbReference>
<proteinExistence type="predicted"/>
<accession>A0ABS3KFD5</accession>
<evidence type="ECO:0000313" key="1">
    <source>
        <dbReference type="EMBL" id="MBO1076184.1"/>
    </source>
</evidence>
<dbReference type="PANTHER" id="PTHR38009:SF1">
    <property type="entry name" value="CONSERVED HYPOTHETICAL PHAGE TAIL PROTEIN"/>
    <property type="match status" value="1"/>
</dbReference>
<protein>
    <submittedName>
        <fullName evidence="1">Phage tail protein</fullName>
    </submittedName>
</protein>
<dbReference type="NCBIfam" id="TIGR02241">
    <property type="entry name" value="conserved hypothetical phage tail region protein"/>
    <property type="match status" value="1"/>
</dbReference>